<protein>
    <recommendedName>
        <fullName evidence="8">L-seryl-tRNA(Sec) selenium transferase</fullName>
        <ecNumber evidence="8">2.9.1.1</ecNumber>
    </recommendedName>
    <alternativeName>
        <fullName evidence="8">Selenocysteine synthase</fullName>
        <shortName evidence="8">Sec synthase</shortName>
    </alternativeName>
    <alternativeName>
        <fullName evidence="8">Selenocysteinyl-tRNA(Sec) synthase</fullName>
    </alternativeName>
</protein>
<organism evidence="10 11">
    <name type="scientific">Fimbriimonas ginsengisoli</name>
    <dbReference type="NCBI Taxonomy" id="1005039"/>
    <lineage>
        <taxon>Bacteria</taxon>
        <taxon>Bacillati</taxon>
        <taxon>Armatimonadota</taxon>
        <taxon>Fimbriimonadia</taxon>
        <taxon>Fimbriimonadales</taxon>
        <taxon>Fimbriimonadaceae</taxon>
        <taxon>Fimbriimonas</taxon>
    </lineage>
</organism>
<keyword evidence="3 8" id="KW-0808">Transferase</keyword>
<sequence length="446" mass="47295">MSALRRLPRVDTLAESPALADYPRPVRVSAARAAVERLRRGAREGVDPSGADAEGLAADEARRLVEPSLRSAINMSGVVLHTGLGRARLARAAVEQIALVAASHSAVELDPDTGRRGDRQTHVRDLLRELTGAEEAHVVNNAAAAVTLSLSALAAGREVNLSRGQMVEIGGSFRMPEIVEASGCRLIEVGCTNKTRLSDYERALTPETAAILRCHTSNYRMVGFVAQPTISELAELAHGHSLPLVMDLGSGCLVDTTRFGLPKEPTVQECVAGGADVVIASGDKLLGGPQAGLIVGRPDLIERIRKHPLARAVRVDKLTLAGLEATLRLYAEGREGEIPTLAALGKVVGPIRRVASRLRRAWKGQATVRPSVTEIGGGSMPGAGLPTFCLVIEGADPEGLARRLRLGRPAIVGRVQDGAVWLDPRTLDTSEVRPVEEALKRLSTAS</sequence>
<dbReference type="GO" id="GO:0001514">
    <property type="term" value="P:selenocysteine incorporation"/>
    <property type="evidence" value="ECO:0007669"/>
    <property type="project" value="UniProtKB-UniRule"/>
</dbReference>
<feature type="modified residue" description="N6-(pyridoxal phosphate)lysine" evidence="8 9">
    <location>
        <position position="284"/>
    </location>
</feature>
<keyword evidence="2 8" id="KW-0963">Cytoplasm</keyword>
<dbReference type="InterPro" id="IPR004534">
    <property type="entry name" value="SelA_trans"/>
</dbReference>
<dbReference type="GO" id="GO:0004125">
    <property type="term" value="F:L-seryl-tRNA(Sec) selenium transferase activity"/>
    <property type="evidence" value="ECO:0007669"/>
    <property type="project" value="UniProtKB-UniRule"/>
</dbReference>
<dbReference type="EMBL" id="JACOSL010000056">
    <property type="protein sequence ID" value="MBI1757223.1"/>
    <property type="molecule type" value="Genomic_DNA"/>
</dbReference>
<dbReference type="GO" id="GO:0001717">
    <property type="term" value="P:conversion of seryl-tRNAsec to selenocys-tRNAsec"/>
    <property type="evidence" value="ECO:0007669"/>
    <property type="project" value="UniProtKB-UniRule"/>
</dbReference>
<evidence type="ECO:0000256" key="2">
    <source>
        <dbReference type="ARBA" id="ARBA00022490"/>
    </source>
</evidence>
<evidence type="ECO:0000313" key="10">
    <source>
        <dbReference type="EMBL" id="MBI1757223.1"/>
    </source>
</evidence>
<comment type="subcellular location">
    <subcellularLocation>
        <location evidence="8">Cytoplasm</location>
    </subcellularLocation>
</comment>
<dbReference type="NCBIfam" id="TIGR00474">
    <property type="entry name" value="selA"/>
    <property type="match status" value="1"/>
</dbReference>
<dbReference type="GO" id="GO:0005737">
    <property type="term" value="C:cytoplasm"/>
    <property type="evidence" value="ECO:0007669"/>
    <property type="project" value="UniProtKB-SubCell"/>
</dbReference>
<comment type="similarity">
    <text evidence="7 8">Belongs to the SelA family.</text>
</comment>
<gene>
    <name evidence="8" type="primary">selA</name>
    <name evidence="10" type="ORF">HYR64_08975</name>
</gene>
<evidence type="ECO:0000256" key="7">
    <source>
        <dbReference type="ARBA" id="ARBA00044507"/>
    </source>
</evidence>
<comment type="pathway">
    <text evidence="8">Aminoacyl-tRNA biosynthesis; selenocysteinyl-tRNA(Sec) biosynthesis; selenocysteinyl-tRNA(Sec) from L-seryl-tRNA(Sec) (bacterial route): step 1/1.</text>
</comment>
<dbReference type="PANTHER" id="PTHR32328">
    <property type="entry name" value="L-SERYL-TRNA(SEC) SELENIUM TRANSFERASE"/>
    <property type="match status" value="1"/>
</dbReference>
<comment type="caution">
    <text evidence="10">The sequence shown here is derived from an EMBL/GenBank/DDBJ whole genome shotgun (WGS) entry which is preliminary data.</text>
</comment>
<evidence type="ECO:0000256" key="8">
    <source>
        <dbReference type="HAMAP-Rule" id="MF_00423"/>
    </source>
</evidence>
<dbReference type="InterPro" id="IPR015421">
    <property type="entry name" value="PyrdxlP-dep_Trfase_major"/>
</dbReference>
<comment type="catalytic activity">
    <reaction evidence="8">
        <text>L-seryl-tRNA(Sec) + selenophosphate + H(+) = L-selenocysteinyl-tRNA(Sec) + phosphate</text>
        <dbReference type="Rhea" id="RHEA:22728"/>
        <dbReference type="Rhea" id="RHEA-COMP:9742"/>
        <dbReference type="Rhea" id="RHEA-COMP:9743"/>
        <dbReference type="ChEBI" id="CHEBI:15378"/>
        <dbReference type="ChEBI" id="CHEBI:16144"/>
        <dbReference type="ChEBI" id="CHEBI:43474"/>
        <dbReference type="ChEBI" id="CHEBI:78533"/>
        <dbReference type="ChEBI" id="CHEBI:78573"/>
        <dbReference type="EC" id="2.9.1.1"/>
    </reaction>
</comment>
<dbReference type="InterPro" id="IPR018319">
    <property type="entry name" value="SelA-like"/>
</dbReference>
<comment type="cofactor">
    <cofactor evidence="1 8 9">
        <name>pyridoxal 5'-phosphate</name>
        <dbReference type="ChEBI" id="CHEBI:597326"/>
    </cofactor>
</comment>
<evidence type="ECO:0000256" key="5">
    <source>
        <dbReference type="ARBA" id="ARBA00022917"/>
    </source>
</evidence>
<dbReference type="Pfam" id="PF03841">
    <property type="entry name" value="SelA"/>
    <property type="match status" value="1"/>
</dbReference>
<comment type="function">
    <text evidence="8">Converts seryl-tRNA(Sec) to selenocysteinyl-tRNA(Sec) required for selenoprotein biosynthesis.</text>
</comment>
<keyword evidence="5 8" id="KW-0648">Protein biosynthesis</keyword>
<dbReference type="PANTHER" id="PTHR32328:SF0">
    <property type="entry name" value="L-SERYL-TRNA(SEC) SELENIUM TRANSFERASE"/>
    <property type="match status" value="1"/>
</dbReference>
<name>A0A931LTK2_FIMGI</name>
<evidence type="ECO:0000313" key="11">
    <source>
        <dbReference type="Proteomes" id="UP000727962"/>
    </source>
</evidence>
<evidence type="ECO:0000256" key="6">
    <source>
        <dbReference type="ARBA" id="ARBA00023266"/>
    </source>
</evidence>
<dbReference type="InterPro" id="IPR015424">
    <property type="entry name" value="PyrdxlP-dep_Trfase"/>
</dbReference>
<dbReference type="HAMAP" id="MF_00423">
    <property type="entry name" value="SelA"/>
    <property type="match status" value="1"/>
</dbReference>
<evidence type="ECO:0000256" key="4">
    <source>
        <dbReference type="ARBA" id="ARBA00022898"/>
    </source>
</evidence>
<dbReference type="AlphaFoldDB" id="A0A931LTK2"/>
<accession>A0A931LTK2</accession>
<dbReference type="Proteomes" id="UP000727962">
    <property type="component" value="Unassembled WGS sequence"/>
</dbReference>
<dbReference type="SUPFAM" id="SSF53383">
    <property type="entry name" value="PLP-dependent transferases"/>
    <property type="match status" value="1"/>
</dbReference>
<proteinExistence type="inferred from homology"/>
<evidence type="ECO:0000256" key="9">
    <source>
        <dbReference type="PIRSR" id="PIRSR618319-50"/>
    </source>
</evidence>
<dbReference type="Gene3D" id="3.90.1150.180">
    <property type="match status" value="1"/>
</dbReference>
<keyword evidence="6 8" id="KW-0711">Selenium</keyword>
<keyword evidence="4 8" id="KW-0663">Pyridoxal phosphate</keyword>
<evidence type="ECO:0000256" key="1">
    <source>
        <dbReference type="ARBA" id="ARBA00001933"/>
    </source>
</evidence>
<evidence type="ECO:0000256" key="3">
    <source>
        <dbReference type="ARBA" id="ARBA00022679"/>
    </source>
</evidence>
<reference evidence="10" key="1">
    <citation type="submission" date="2020-07" db="EMBL/GenBank/DDBJ databases">
        <title>Huge and variable diversity of episymbiotic CPR bacteria and DPANN archaea in groundwater ecosystems.</title>
        <authorList>
            <person name="He C.Y."/>
            <person name="Keren R."/>
            <person name="Whittaker M."/>
            <person name="Farag I.F."/>
            <person name="Doudna J."/>
            <person name="Cate J.H.D."/>
            <person name="Banfield J.F."/>
        </authorList>
    </citation>
    <scope>NUCLEOTIDE SEQUENCE</scope>
    <source>
        <strain evidence="10">NC_groundwater_17_Pr7_B-0.1um_64_12</strain>
    </source>
</reference>
<dbReference type="Gene3D" id="3.40.640.10">
    <property type="entry name" value="Type I PLP-dependent aspartate aminotransferase-like (Major domain)"/>
    <property type="match status" value="1"/>
</dbReference>
<dbReference type="EC" id="2.9.1.1" evidence="8"/>